<dbReference type="Proteomes" id="UP000747542">
    <property type="component" value="Unassembled WGS sequence"/>
</dbReference>
<evidence type="ECO:0000313" key="9">
    <source>
        <dbReference type="Proteomes" id="UP000747542"/>
    </source>
</evidence>
<organism evidence="8 9">
    <name type="scientific">Homarus americanus</name>
    <name type="common">American lobster</name>
    <dbReference type="NCBI Taxonomy" id="6706"/>
    <lineage>
        <taxon>Eukaryota</taxon>
        <taxon>Metazoa</taxon>
        <taxon>Ecdysozoa</taxon>
        <taxon>Arthropoda</taxon>
        <taxon>Crustacea</taxon>
        <taxon>Multicrustacea</taxon>
        <taxon>Malacostraca</taxon>
        <taxon>Eumalacostraca</taxon>
        <taxon>Eucarida</taxon>
        <taxon>Decapoda</taxon>
        <taxon>Pleocyemata</taxon>
        <taxon>Astacidea</taxon>
        <taxon>Nephropoidea</taxon>
        <taxon>Nephropidae</taxon>
        <taxon>Homarus</taxon>
    </lineage>
</organism>
<dbReference type="InterPro" id="IPR035979">
    <property type="entry name" value="RBD_domain_sf"/>
</dbReference>
<dbReference type="GO" id="GO:0003723">
    <property type="term" value="F:RNA binding"/>
    <property type="evidence" value="ECO:0007669"/>
    <property type="project" value="UniProtKB-UniRule"/>
</dbReference>
<keyword evidence="2 5" id="KW-0694">RNA-binding</keyword>
<keyword evidence="1" id="KW-0677">Repeat</keyword>
<sequence length="450" mass="48693">MCTRRENLVVGMSSPGRLSQLAPVDLDIANGTKLHPPRSHTSQLSYGGGGQVPPVSPITTPTSTGGPHGGGAGGGGGGSGGGGGGGAGGYSATSPSSHSSYGEQLSRTNLYIRGLSPETTDKDLVDMCKKYGNIISTKAILDKNTNKCKGYGFVDFESPAAADKAVKGLQASSIQAQMAKQQEQDPTNLYIANLPPQMNEAELEQLLAQHGQVISTRILRDNNVQSRGVGFARMESREKCELIIQMFNKKVLRGAKEALLVKFADSGNKKRNQYKAKEQSNWERSAEPIPVYDQSSMLPQNGTLMPSVGPGTFRQYPSQVPPYHHLQPFYIMQPQTLQHMDMPQMMQTPMDTSQLSYSPVMPTLATHMQQLHLAPNTVSAQNDQMNNLLHQGYLTSGGYPPSPYTPMMQHLAMMEDSTAHSPDEYQPYPTTPGPVQCQPQPKPGVRNSCF</sequence>
<feature type="domain" description="RRM" evidence="7">
    <location>
        <begin position="108"/>
        <end position="181"/>
    </location>
</feature>
<name>A0A8J5NDC6_HOMAM</name>
<gene>
    <name evidence="8" type="primary">shep-L</name>
    <name evidence="8" type="ORF">Hamer_G025075</name>
</gene>
<dbReference type="AlphaFoldDB" id="A0A8J5NDC6"/>
<evidence type="ECO:0000259" key="7">
    <source>
        <dbReference type="PROSITE" id="PS50102"/>
    </source>
</evidence>
<protein>
    <recommendedName>
        <fullName evidence="4">Protein alan shepard</fullName>
    </recommendedName>
</protein>
<evidence type="ECO:0000256" key="4">
    <source>
        <dbReference type="ARBA" id="ARBA00039536"/>
    </source>
</evidence>
<feature type="domain" description="RRM" evidence="7">
    <location>
        <begin position="187"/>
        <end position="266"/>
    </location>
</feature>
<dbReference type="InterPro" id="IPR012677">
    <property type="entry name" value="Nucleotide-bd_a/b_plait_sf"/>
</dbReference>
<dbReference type="SMART" id="SM00360">
    <property type="entry name" value="RRM"/>
    <property type="match status" value="2"/>
</dbReference>
<dbReference type="Gene3D" id="3.30.70.330">
    <property type="match status" value="2"/>
</dbReference>
<dbReference type="FunFam" id="3.30.70.330:FF:000012">
    <property type="entry name" value="RNA-binding motif, single-stranded-interacting protein 3 isoform 1"/>
    <property type="match status" value="1"/>
</dbReference>
<dbReference type="SUPFAM" id="SSF54928">
    <property type="entry name" value="RNA-binding domain, RBD"/>
    <property type="match status" value="1"/>
</dbReference>
<keyword evidence="9" id="KW-1185">Reference proteome</keyword>
<dbReference type="PROSITE" id="PS50102">
    <property type="entry name" value="RRM"/>
    <property type="match status" value="2"/>
</dbReference>
<dbReference type="CDD" id="cd12244">
    <property type="entry name" value="RRM2_MSSP"/>
    <property type="match status" value="1"/>
</dbReference>
<evidence type="ECO:0000256" key="3">
    <source>
        <dbReference type="ARBA" id="ARBA00037469"/>
    </source>
</evidence>
<feature type="region of interest" description="Disordered" evidence="6">
    <location>
        <begin position="418"/>
        <end position="450"/>
    </location>
</feature>
<dbReference type="Pfam" id="PF00076">
    <property type="entry name" value="RRM_1"/>
    <property type="match status" value="2"/>
</dbReference>
<comment type="function">
    <text evidence="3">Has a role in the perception of gravity.</text>
</comment>
<dbReference type="InterPro" id="IPR002343">
    <property type="entry name" value="Hud_Sxl_RNA"/>
</dbReference>
<dbReference type="FunFam" id="3.30.70.330:FF:000169">
    <property type="entry name" value="protein alan shepard isoform X4"/>
    <property type="match status" value="1"/>
</dbReference>
<accession>A0A8J5NDC6</accession>
<dbReference type="PRINTS" id="PR00961">
    <property type="entry name" value="HUDSXLRNA"/>
</dbReference>
<feature type="compositionally biased region" description="Low complexity" evidence="6">
    <location>
        <begin position="90"/>
        <end position="100"/>
    </location>
</feature>
<comment type="caution">
    <text evidence="8">The sequence shown here is derived from an EMBL/GenBank/DDBJ whole genome shotgun (WGS) entry which is preliminary data.</text>
</comment>
<dbReference type="GO" id="GO:1990904">
    <property type="term" value="C:ribonucleoprotein complex"/>
    <property type="evidence" value="ECO:0007669"/>
    <property type="project" value="InterPro"/>
</dbReference>
<dbReference type="PANTHER" id="PTHR24012">
    <property type="entry name" value="RNA BINDING PROTEIN"/>
    <property type="match status" value="1"/>
</dbReference>
<reference evidence="8" key="1">
    <citation type="journal article" date="2021" name="Sci. Adv.">
        <title>The American lobster genome reveals insights on longevity, neural, and immune adaptations.</title>
        <authorList>
            <person name="Polinski J.M."/>
            <person name="Zimin A.V."/>
            <person name="Clark K.F."/>
            <person name="Kohn A.B."/>
            <person name="Sadowski N."/>
            <person name="Timp W."/>
            <person name="Ptitsyn A."/>
            <person name="Khanna P."/>
            <person name="Romanova D.Y."/>
            <person name="Williams P."/>
            <person name="Greenwood S.J."/>
            <person name="Moroz L.L."/>
            <person name="Walt D.R."/>
            <person name="Bodnar A.G."/>
        </authorList>
    </citation>
    <scope>NUCLEOTIDE SEQUENCE</scope>
    <source>
        <strain evidence="8">GMGI-L3</strain>
    </source>
</reference>
<evidence type="ECO:0000313" key="8">
    <source>
        <dbReference type="EMBL" id="KAG7177484.1"/>
    </source>
</evidence>
<feature type="region of interest" description="Disordered" evidence="6">
    <location>
        <begin position="29"/>
        <end position="104"/>
    </location>
</feature>
<feature type="compositionally biased region" description="Gly residues" evidence="6">
    <location>
        <begin position="66"/>
        <end position="89"/>
    </location>
</feature>
<evidence type="ECO:0000256" key="2">
    <source>
        <dbReference type="ARBA" id="ARBA00022884"/>
    </source>
</evidence>
<proteinExistence type="predicted"/>
<evidence type="ECO:0000256" key="1">
    <source>
        <dbReference type="ARBA" id="ARBA00022737"/>
    </source>
</evidence>
<dbReference type="EMBL" id="JAHLQT010002133">
    <property type="protein sequence ID" value="KAG7177484.1"/>
    <property type="molecule type" value="Genomic_DNA"/>
</dbReference>
<dbReference type="InterPro" id="IPR000504">
    <property type="entry name" value="RRM_dom"/>
</dbReference>
<evidence type="ECO:0000256" key="6">
    <source>
        <dbReference type="SAM" id="MobiDB-lite"/>
    </source>
</evidence>
<evidence type="ECO:0000256" key="5">
    <source>
        <dbReference type="PROSITE-ProRule" id="PRU00176"/>
    </source>
</evidence>